<reference evidence="9" key="1">
    <citation type="submission" date="2025-08" db="UniProtKB">
        <authorList>
            <consortium name="RefSeq"/>
        </authorList>
    </citation>
    <scope>IDENTIFICATION</scope>
</reference>
<evidence type="ECO:0000256" key="4">
    <source>
        <dbReference type="ARBA" id="ARBA00023163"/>
    </source>
</evidence>
<feature type="compositionally biased region" description="Basic and acidic residues" evidence="6">
    <location>
        <begin position="1"/>
        <end position="20"/>
    </location>
</feature>
<dbReference type="InterPro" id="IPR036638">
    <property type="entry name" value="HLH_DNA-bd_sf"/>
</dbReference>
<comment type="subcellular location">
    <subcellularLocation>
        <location evidence="1">Nucleus</location>
    </subcellularLocation>
</comment>
<dbReference type="FunCoup" id="A0A6I9RN03">
    <property type="interactions" value="554"/>
</dbReference>
<dbReference type="AlphaFoldDB" id="A0A6I9RN03"/>
<evidence type="ECO:0000256" key="5">
    <source>
        <dbReference type="ARBA" id="ARBA00023242"/>
    </source>
</evidence>
<keyword evidence="3" id="KW-0805">Transcription regulation</keyword>
<dbReference type="PROSITE" id="PS50888">
    <property type="entry name" value="BHLH"/>
    <property type="match status" value="1"/>
</dbReference>
<feature type="compositionally biased region" description="Polar residues" evidence="6">
    <location>
        <begin position="236"/>
        <end position="248"/>
    </location>
</feature>
<feature type="region of interest" description="Disordered" evidence="6">
    <location>
        <begin position="226"/>
        <end position="310"/>
    </location>
</feature>
<evidence type="ECO:0000256" key="2">
    <source>
        <dbReference type="ARBA" id="ARBA00005510"/>
    </source>
</evidence>
<keyword evidence="4" id="KW-0804">Transcription</keyword>
<dbReference type="OrthoDB" id="1923196at2759"/>
<dbReference type="GO" id="GO:0003700">
    <property type="term" value="F:DNA-binding transcription factor activity"/>
    <property type="evidence" value="ECO:0007669"/>
    <property type="project" value="TreeGrafter"/>
</dbReference>
<dbReference type="KEGG" id="egu:105050661"/>
<dbReference type="Pfam" id="PF00010">
    <property type="entry name" value="HLH"/>
    <property type="match status" value="1"/>
</dbReference>
<evidence type="ECO:0000256" key="1">
    <source>
        <dbReference type="ARBA" id="ARBA00004123"/>
    </source>
</evidence>
<dbReference type="InterPro" id="IPR024097">
    <property type="entry name" value="bHLH_ZIP_TF"/>
</dbReference>
<keyword evidence="5" id="KW-0539">Nucleus</keyword>
<dbReference type="InParanoid" id="A0A6I9RN03"/>
<organism evidence="8 9">
    <name type="scientific">Elaeis guineensis var. tenera</name>
    <name type="common">Oil palm</name>
    <dbReference type="NCBI Taxonomy" id="51953"/>
    <lineage>
        <taxon>Eukaryota</taxon>
        <taxon>Viridiplantae</taxon>
        <taxon>Streptophyta</taxon>
        <taxon>Embryophyta</taxon>
        <taxon>Tracheophyta</taxon>
        <taxon>Spermatophyta</taxon>
        <taxon>Magnoliopsida</taxon>
        <taxon>Liliopsida</taxon>
        <taxon>Arecaceae</taxon>
        <taxon>Arecoideae</taxon>
        <taxon>Cocoseae</taxon>
        <taxon>Elaeidinae</taxon>
        <taxon>Elaeis</taxon>
    </lineage>
</organism>
<evidence type="ECO:0000313" key="9">
    <source>
        <dbReference type="RefSeq" id="XP_010929074.1"/>
    </source>
</evidence>
<feature type="region of interest" description="Disordered" evidence="6">
    <location>
        <begin position="1"/>
        <end position="23"/>
    </location>
</feature>
<dbReference type="InterPro" id="IPR011598">
    <property type="entry name" value="bHLH_dom"/>
</dbReference>
<dbReference type="GeneID" id="105050661"/>
<evidence type="ECO:0000256" key="6">
    <source>
        <dbReference type="SAM" id="MobiDB-lite"/>
    </source>
</evidence>
<proteinExistence type="inferred from homology"/>
<dbReference type="PANTHER" id="PTHR12565:SF184">
    <property type="entry name" value="BHLH TRANSCRIPTION FACTOR"/>
    <property type="match status" value="1"/>
</dbReference>
<keyword evidence="8" id="KW-1185">Reference proteome</keyword>
<accession>A0A6I9RN03</accession>
<dbReference type="Proteomes" id="UP000504607">
    <property type="component" value="Chromosome 8"/>
</dbReference>
<comment type="similarity">
    <text evidence="2">Belongs to the bHLH protein family.</text>
</comment>
<dbReference type="GO" id="GO:0046983">
    <property type="term" value="F:protein dimerization activity"/>
    <property type="evidence" value="ECO:0007669"/>
    <property type="project" value="InterPro"/>
</dbReference>
<feature type="domain" description="BHLH" evidence="7">
    <location>
        <begin position="319"/>
        <end position="369"/>
    </location>
</feature>
<sequence length="501" mass="54361">MEMDSNDKCGMEKRSGDHLNHQTSGISASWQFGTPSMGAVPANPPIAMCQGAPITSSSCPSVTVVDSFGPGPWNHPANPQNSGFSNVQTTMSASTSIPIGKPVSVSSREMFLPPIPGILLPSLSLFPADSAFIERAARFSCFNGGNFSDITNAFGPSESLTPLSNASRDVTGDQVQKSELHLNEVPRDIVVPIGCGSIGGSPLNNRRDQGSSLVGGLSNECWEANFSEDDQEKSPELTNTAGNSSSSDLAAKKRKRTDQDMELDQVQRGPQLSTENTKDTTETKQKVEKNSSKPTGKQVKDSTEGPKEDYIHVRARRGQATNSHSLAERVRREKISERMKYLQDLVPGCSKVTGKAVMLDEIINYVQSLQRQVEFLSMKLATVNPRTDFNMEGTLSKDFSQTCGGSSSMIGFSPDMILPQLHPSQQGLVQFGISGMGNPSDAIRRAMNAQLTAMNGFKEPMPQIPDVWDDELHNVMQLNYNANPPFNSKELNSKPRDGFPI</sequence>
<evidence type="ECO:0000259" key="7">
    <source>
        <dbReference type="PROSITE" id="PS50888"/>
    </source>
</evidence>
<feature type="compositionally biased region" description="Basic and acidic residues" evidence="6">
    <location>
        <begin position="276"/>
        <end position="291"/>
    </location>
</feature>
<evidence type="ECO:0000313" key="8">
    <source>
        <dbReference type="Proteomes" id="UP000504607"/>
    </source>
</evidence>
<gene>
    <name evidence="9" type="primary">LOC105050661</name>
</gene>
<name>A0A6I9RN03_ELAGV</name>
<feature type="compositionally biased region" description="Basic and acidic residues" evidence="6">
    <location>
        <begin position="298"/>
        <end position="310"/>
    </location>
</feature>
<dbReference type="CDD" id="cd18919">
    <property type="entry name" value="bHLH_AtBPE_like"/>
    <property type="match status" value="1"/>
</dbReference>
<dbReference type="Gene3D" id="4.10.280.10">
    <property type="entry name" value="Helix-loop-helix DNA-binding domain"/>
    <property type="match status" value="1"/>
</dbReference>
<dbReference type="SMART" id="SM00353">
    <property type="entry name" value="HLH"/>
    <property type="match status" value="1"/>
</dbReference>
<dbReference type="FunFam" id="4.10.280.10:FF:000002">
    <property type="entry name" value="Basic helix-loop-helix transcription factor"/>
    <property type="match status" value="1"/>
</dbReference>
<dbReference type="RefSeq" id="XP_010929074.1">
    <property type="nucleotide sequence ID" value="XM_010930772.3"/>
</dbReference>
<dbReference type="SUPFAM" id="SSF47459">
    <property type="entry name" value="HLH, helix-loop-helix DNA-binding domain"/>
    <property type="match status" value="1"/>
</dbReference>
<dbReference type="GO" id="GO:0005634">
    <property type="term" value="C:nucleus"/>
    <property type="evidence" value="ECO:0007669"/>
    <property type="project" value="UniProtKB-SubCell"/>
</dbReference>
<evidence type="ECO:0000256" key="3">
    <source>
        <dbReference type="ARBA" id="ARBA00023015"/>
    </source>
</evidence>
<dbReference type="PANTHER" id="PTHR12565">
    <property type="entry name" value="STEROL REGULATORY ELEMENT-BINDING PROTEIN"/>
    <property type="match status" value="1"/>
</dbReference>
<protein>
    <submittedName>
        <fullName evidence="9">Transcription factor bHLH49 isoform X1</fullName>
    </submittedName>
</protein>